<accession>A0A9Q3WPG1</accession>
<dbReference type="Proteomes" id="UP000813672">
    <property type="component" value="Unassembled WGS sequence"/>
</dbReference>
<reference evidence="2" key="1">
    <citation type="journal article" date="2021" name="Environ. Microbiol.">
        <title>Cryptic niche differentiation of novel sediment ecotypes of Rugeria pomeroyi correlates with nitrate respiration.</title>
        <authorList>
            <person name="Lin X."/>
            <person name="McNichol J."/>
            <person name="Chu X."/>
            <person name="Qian Y."/>
            <person name="Luo H."/>
        </authorList>
    </citation>
    <scope>NUCLEOTIDE SEQUENCE</scope>
    <source>
        <strain evidence="2">SZCCDBB064</strain>
    </source>
</reference>
<evidence type="ECO:0000256" key="1">
    <source>
        <dbReference type="SAM" id="MobiDB-lite"/>
    </source>
</evidence>
<feature type="region of interest" description="Disordered" evidence="1">
    <location>
        <begin position="52"/>
        <end position="72"/>
    </location>
</feature>
<evidence type="ECO:0000313" key="2">
    <source>
        <dbReference type="EMBL" id="MCE8539916.1"/>
    </source>
</evidence>
<dbReference type="RefSeq" id="WP_234221889.1">
    <property type="nucleotide sequence ID" value="NZ_JAGQAF010000017.1"/>
</dbReference>
<protein>
    <submittedName>
        <fullName evidence="2">Uncharacterized protein</fullName>
    </submittedName>
</protein>
<sequence>MVGATAHEIGAVAGHKTLALVQRYTEAAGREGMADSAFEKLVARPNGERNLANLPKRFVKSDTKPKQGKDNL</sequence>
<feature type="compositionally biased region" description="Basic and acidic residues" evidence="1">
    <location>
        <begin position="59"/>
        <end position="72"/>
    </location>
</feature>
<evidence type="ECO:0000313" key="3">
    <source>
        <dbReference type="Proteomes" id="UP000813672"/>
    </source>
</evidence>
<proteinExistence type="predicted"/>
<dbReference type="AlphaFoldDB" id="A0A9Q3WPG1"/>
<name>A0A9Q3WPG1_9RHOB</name>
<dbReference type="EMBL" id="JAGQAF010000017">
    <property type="protein sequence ID" value="MCE8539916.1"/>
    <property type="molecule type" value="Genomic_DNA"/>
</dbReference>
<gene>
    <name evidence="2" type="ORF">KBY27_20840</name>
</gene>
<comment type="caution">
    <text evidence="2">The sequence shown here is derived from an EMBL/GenBank/DDBJ whole genome shotgun (WGS) entry which is preliminary data.</text>
</comment>
<organism evidence="2 3">
    <name type="scientific">Ruegeria pomeroyi</name>
    <dbReference type="NCBI Taxonomy" id="89184"/>
    <lineage>
        <taxon>Bacteria</taxon>
        <taxon>Pseudomonadati</taxon>
        <taxon>Pseudomonadota</taxon>
        <taxon>Alphaproteobacteria</taxon>
        <taxon>Rhodobacterales</taxon>
        <taxon>Roseobacteraceae</taxon>
        <taxon>Ruegeria</taxon>
    </lineage>
</organism>